<keyword evidence="3" id="KW-1185">Reference proteome</keyword>
<sequence>MHRECFQNEFQVGDLAEADKHLETKRALLRDRFRLCDSKARLIVPLCLMYRRTCLAHASARDAACACGCTCVRAWSSKCIKPALQSLRLACNESLLRDKFAFKADNAPEKIMTLLKLLYRKDDVLELIRSVLQVMGKARFAPQFMSKSDNPCGCNIESICVTFYRYNRCAVTLFRDPREIREYTWSDDILLLAAGGPTSLISRFRRARQGRRLIDQDYMRSCPQTREDSTDRTQLLEQFCGDNIQDDMATRIWLLLSSILFVGSLHAIPGRLSGMWTTCFSRLASGVVTASPSGGWSKLFNAISLELNTYTYVFMKHSFVYNNSMVRVLRGTCTSVRAPDCGFKRKARSLLQCRRTHRSAVGHDKTKPKLDNVARPY</sequence>
<dbReference type="EMBL" id="GL888063">
    <property type="protein sequence ID" value="EGI68458.1"/>
    <property type="molecule type" value="Genomic_DNA"/>
</dbReference>
<protein>
    <submittedName>
        <fullName evidence="2">Uncharacterized protein</fullName>
    </submittedName>
</protein>
<feature type="compositionally biased region" description="Basic and acidic residues" evidence="1">
    <location>
        <begin position="361"/>
        <end position="377"/>
    </location>
</feature>
<dbReference type="Proteomes" id="UP000007755">
    <property type="component" value="Unassembled WGS sequence"/>
</dbReference>
<dbReference type="InParanoid" id="F4WBH9"/>
<reference evidence="2" key="1">
    <citation type="submission" date="2011-02" db="EMBL/GenBank/DDBJ databases">
        <title>The genome of the leaf-cutting ant Acromyrmex echinatior suggests key adaptations to social evolution and fungus farming.</title>
        <authorList>
            <person name="Nygaard S."/>
            <person name="Zhang G."/>
        </authorList>
    </citation>
    <scope>NUCLEOTIDE SEQUENCE</scope>
</reference>
<feature type="region of interest" description="Disordered" evidence="1">
    <location>
        <begin position="358"/>
        <end position="377"/>
    </location>
</feature>
<evidence type="ECO:0000256" key="1">
    <source>
        <dbReference type="SAM" id="MobiDB-lite"/>
    </source>
</evidence>
<evidence type="ECO:0000313" key="2">
    <source>
        <dbReference type="EMBL" id="EGI68458.1"/>
    </source>
</evidence>
<name>F4WBH9_ACREC</name>
<evidence type="ECO:0000313" key="3">
    <source>
        <dbReference type="Proteomes" id="UP000007755"/>
    </source>
</evidence>
<accession>F4WBH9</accession>
<proteinExistence type="predicted"/>
<gene>
    <name evidence="2" type="ORF">G5I_02891</name>
</gene>
<organism evidence="3">
    <name type="scientific">Acromyrmex echinatior</name>
    <name type="common">Panamanian leafcutter ant</name>
    <name type="synonym">Acromyrmex octospinosus echinatior</name>
    <dbReference type="NCBI Taxonomy" id="103372"/>
    <lineage>
        <taxon>Eukaryota</taxon>
        <taxon>Metazoa</taxon>
        <taxon>Ecdysozoa</taxon>
        <taxon>Arthropoda</taxon>
        <taxon>Hexapoda</taxon>
        <taxon>Insecta</taxon>
        <taxon>Pterygota</taxon>
        <taxon>Neoptera</taxon>
        <taxon>Endopterygota</taxon>
        <taxon>Hymenoptera</taxon>
        <taxon>Apocrita</taxon>
        <taxon>Aculeata</taxon>
        <taxon>Formicoidea</taxon>
        <taxon>Formicidae</taxon>
        <taxon>Myrmicinae</taxon>
        <taxon>Acromyrmex</taxon>
    </lineage>
</organism>
<dbReference type="AlphaFoldDB" id="F4WBH9"/>